<evidence type="ECO:0000313" key="2">
    <source>
        <dbReference type="EMBL" id="HFB53825.1"/>
    </source>
</evidence>
<feature type="coiled-coil region" evidence="1">
    <location>
        <begin position="30"/>
        <end position="57"/>
    </location>
</feature>
<sequence length="190" mass="22121">MGNEKQAKENDLSQLGNVDQIREILFGSQSREMKEKFEQLEASIKAMHEEMRKKIEQTQNDFNIRIDNELETLSRKMKNIVTQQQDEFSDVRDSALKQEKRLQNAMDIMEEELNAKREQLQRQQIENNSALRNEMDTLKDEVLQTLNNKIAEMNGVKLSRDDAADILMEAAMAMKGTQIKEQLSLTQEND</sequence>
<proteinExistence type="predicted"/>
<evidence type="ECO:0000256" key="1">
    <source>
        <dbReference type="SAM" id="Coils"/>
    </source>
</evidence>
<dbReference type="EMBL" id="DRNH01000202">
    <property type="protein sequence ID" value="HFB53825.1"/>
    <property type="molecule type" value="Genomic_DNA"/>
</dbReference>
<feature type="coiled-coil region" evidence="1">
    <location>
        <begin position="92"/>
        <end position="148"/>
    </location>
</feature>
<organism evidence="2">
    <name type="scientific">Sulfurimonas autotrophica</name>
    <dbReference type="NCBI Taxonomy" id="202747"/>
    <lineage>
        <taxon>Bacteria</taxon>
        <taxon>Pseudomonadati</taxon>
        <taxon>Campylobacterota</taxon>
        <taxon>Epsilonproteobacteria</taxon>
        <taxon>Campylobacterales</taxon>
        <taxon>Sulfurimonadaceae</taxon>
        <taxon>Sulfurimonas</taxon>
    </lineage>
</organism>
<accession>A0A7C3CAJ1</accession>
<keyword evidence="1" id="KW-0175">Coiled coil</keyword>
<reference evidence="2" key="1">
    <citation type="journal article" date="2020" name="mSystems">
        <title>Genome- and Community-Level Interaction Insights into Carbon Utilization and Element Cycling Functions of Hydrothermarchaeota in Hydrothermal Sediment.</title>
        <authorList>
            <person name="Zhou Z."/>
            <person name="Liu Y."/>
            <person name="Xu W."/>
            <person name="Pan J."/>
            <person name="Luo Z.H."/>
            <person name="Li M."/>
        </authorList>
    </citation>
    <scope>NUCLEOTIDE SEQUENCE [LARGE SCALE GENOMIC DNA]</scope>
    <source>
        <strain evidence="2">HyVt-507</strain>
    </source>
</reference>
<dbReference type="AlphaFoldDB" id="A0A7C3CAJ1"/>
<name>A0A7C3CAJ1_9BACT</name>
<dbReference type="Proteomes" id="UP000886390">
    <property type="component" value="Unassembled WGS sequence"/>
</dbReference>
<gene>
    <name evidence="2" type="ORF">ENJ67_03755</name>
</gene>
<protein>
    <submittedName>
        <fullName evidence="2">Uncharacterized protein</fullName>
    </submittedName>
</protein>
<comment type="caution">
    <text evidence="2">The sequence shown here is derived from an EMBL/GenBank/DDBJ whole genome shotgun (WGS) entry which is preliminary data.</text>
</comment>